<evidence type="ECO:0000313" key="3">
    <source>
        <dbReference type="Proteomes" id="UP000660729"/>
    </source>
</evidence>
<accession>A0A8H6VAN5</accession>
<evidence type="ECO:0000256" key="1">
    <source>
        <dbReference type="SAM" id="MobiDB-lite"/>
    </source>
</evidence>
<dbReference type="OrthoDB" id="10535303at2759"/>
<dbReference type="EMBL" id="JABCIY010000342">
    <property type="protein sequence ID" value="KAF7185233.1"/>
    <property type="molecule type" value="Genomic_DNA"/>
</dbReference>
<keyword evidence="3" id="KW-1185">Reference proteome</keyword>
<dbReference type="AlphaFoldDB" id="A0A8H6VAN5"/>
<organism evidence="2 3">
    <name type="scientific">Pseudocercospora fuligena</name>
    <dbReference type="NCBI Taxonomy" id="685502"/>
    <lineage>
        <taxon>Eukaryota</taxon>
        <taxon>Fungi</taxon>
        <taxon>Dikarya</taxon>
        <taxon>Ascomycota</taxon>
        <taxon>Pezizomycotina</taxon>
        <taxon>Dothideomycetes</taxon>
        <taxon>Dothideomycetidae</taxon>
        <taxon>Mycosphaerellales</taxon>
        <taxon>Mycosphaerellaceae</taxon>
        <taxon>Pseudocercospora</taxon>
    </lineage>
</organism>
<comment type="caution">
    <text evidence="2">The sequence shown here is derived from an EMBL/GenBank/DDBJ whole genome shotgun (WGS) entry which is preliminary data.</text>
</comment>
<feature type="region of interest" description="Disordered" evidence="1">
    <location>
        <begin position="376"/>
        <end position="395"/>
    </location>
</feature>
<feature type="region of interest" description="Disordered" evidence="1">
    <location>
        <begin position="416"/>
        <end position="437"/>
    </location>
</feature>
<gene>
    <name evidence="2" type="ORF">HII31_13508</name>
</gene>
<reference evidence="2" key="1">
    <citation type="submission" date="2020-04" db="EMBL/GenBank/DDBJ databases">
        <title>Draft genome resource of the tomato pathogen Pseudocercospora fuligena.</title>
        <authorList>
            <person name="Zaccaron A."/>
        </authorList>
    </citation>
    <scope>NUCLEOTIDE SEQUENCE</scope>
    <source>
        <strain evidence="2">PF001</strain>
    </source>
</reference>
<dbReference type="Proteomes" id="UP000660729">
    <property type="component" value="Unassembled WGS sequence"/>
</dbReference>
<protein>
    <submittedName>
        <fullName evidence="2">Uncharacterized protein</fullName>
    </submittedName>
</protein>
<feature type="region of interest" description="Disordered" evidence="1">
    <location>
        <begin position="295"/>
        <end position="323"/>
    </location>
</feature>
<proteinExistence type="predicted"/>
<sequence>MDHVGQAAVASECSTRQTEAGLGLEICITRSASTFRQIMSVSAHDFSPGEAHAKDNEERFYAIADTSSPGVEVFAHHHEDGNLYRGLAYPISKVVDPGDAESTKWHPGLTQAVMFHNPHCDHKVLQFCQQDDTLPPDTATELLQKLNEQSTEGAEIGLGSVVLAFVNARKYSIAVVRLARPLPKGKAVKSANFKPYKVEFISVKEKTAKKQVEMTKNHVKLMTLSSACLLGKDLVETFPCLSEAQIKVREAELEKAKVNGVINADSSTPMGANVSANTTDEANFMVSKEPVALVSKGKKRATSPIAQRASEQDSGAAPAAKRVKSIGGTPVSVQSMEQSIVATDDRMSINYLLNPDTESALGNVPDQQSNAAKVMPISDDNSENSPQDLATDKRLKANGVKTVSFALPDTSVAASQAVAETSTDDLPDTPDTTSTATDQAGQIVTTAQPPAMVAPKPRPVPGSLYFDQTYGCQFIEPYFRLPVIGMITELRDCTLSVAQFQQTFPTKAQAAEEINRYKRTYAYVVREGNAEKTKQAVPPPGTKSRERFWWTPRVNNFKWDCEAFEVITAAFEKYLNEAIAIYCGLCGKQYEEEKV</sequence>
<name>A0A8H6VAN5_9PEZI</name>
<evidence type="ECO:0000313" key="2">
    <source>
        <dbReference type="EMBL" id="KAF7185233.1"/>
    </source>
</evidence>